<dbReference type="Pfam" id="PF18928">
    <property type="entry name" value="DUF5677"/>
    <property type="match status" value="1"/>
</dbReference>
<accession>A0ABN7GM41</accession>
<dbReference type="Proteomes" id="UP000835792">
    <property type="component" value="Unassembled WGS sequence"/>
</dbReference>
<name>A0ABN7GM41_9ENTR</name>
<reference evidence="1" key="1">
    <citation type="submission" date="2020-05" db="EMBL/GenBank/DDBJ databases">
        <authorList>
            <person name="Delgado-Blas J."/>
        </authorList>
    </citation>
    <scope>NUCLEOTIDE SEQUENCE</scope>
    <source>
        <strain evidence="1">BB1468</strain>
    </source>
</reference>
<organism evidence="1 2">
    <name type="scientific">Citrobacter youngae</name>
    <dbReference type="NCBI Taxonomy" id="133448"/>
    <lineage>
        <taxon>Bacteria</taxon>
        <taxon>Pseudomonadati</taxon>
        <taxon>Pseudomonadota</taxon>
        <taxon>Gammaproteobacteria</taxon>
        <taxon>Enterobacterales</taxon>
        <taxon>Enterobacteriaceae</taxon>
        <taxon>Citrobacter</taxon>
        <taxon>Citrobacter freundii complex</taxon>
    </lineage>
</organism>
<evidence type="ECO:0000313" key="1">
    <source>
        <dbReference type="EMBL" id="CAB5570314.1"/>
    </source>
</evidence>
<protein>
    <submittedName>
        <fullName evidence="1">Uncharacterized protein</fullName>
    </submittedName>
</protein>
<dbReference type="InterPro" id="IPR043733">
    <property type="entry name" value="DUF5677"/>
</dbReference>
<proteinExistence type="predicted"/>
<sequence length="296" mass="34704">MIELKEITDKYNPQYINSHLNTLKGLHTFSIQFFKDVADIYDTFTRVRNIERNPIGYSINDAPILGLLVRITKLLKECVKYYEQDNAEVISIFERPLIEATTISSYLMLNTEEVIEDYRKCSYKDRLRILRDLENGSPFFDTKAGKRLLAAVKEKMELEGLTPNDFEKQKKNRWKLQGKSFRSIFSEIVHDDIYPATYGIMSESIHGSWNESMDWCLVRNEDGTFSAFTDYHPADIRFLTPTLTFTINPFKLWLERIDVYDGYIKDTLEWIEKVNNTLLLKFDAIYEGEYKANGGR</sequence>
<dbReference type="RefSeq" id="WP_216144230.1">
    <property type="nucleotide sequence ID" value="NZ_CAHPRB010000008.1"/>
</dbReference>
<evidence type="ECO:0000313" key="2">
    <source>
        <dbReference type="Proteomes" id="UP000835792"/>
    </source>
</evidence>
<dbReference type="EMBL" id="CAHPRB010000008">
    <property type="protein sequence ID" value="CAB5570314.1"/>
    <property type="molecule type" value="Genomic_DNA"/>
</dbReference>
<gene>
    <name evidence="1" type="ORF">GHA_02481</name>
</gene>
<comment type="caution">
    <text evidence="1">The sequence shown here is derived from an EMBL/GenBank/DDBJ whole genome shotgun (WGS) entry which is preliminary data.</text>
</comment>
<keyword evidence="2" id="KW-1185">Reference proteome</keyword>